<dbReference type="InterPro" id="IPR052517">
    <property type="entry name" value="GlcG_carb_metab_protein"/>
</dbReference>
<keyword evidence="2" id="KW-1185">Reference proteome</keyword>
<evidence type="ECO:0000313" key="1">
    <source>
        <dbReference type="EMBL" id="OQP57243.1"/>
    </source>
</evidence>
<evidence type="ECO:0008006" key="3">
    <source>
        <dbReference type="Google" id="ProtNLM"/>
    </source>
</evidence>
<dbReference type="InterPro" id="IPR038084">
    <property type="entry name" value="PduO/GlcC-like_sf"/>
</dbReference>
<sequence>MKPIIFLSFLTIALSEMTAAQVINSKNISLETAKKVVAEAVKYAIANNAPGAAIAVVDAGGNLVYLERLDNTFPAAAEVAIKKANTAATFKAPSSKLENAVNGGRQALITVGHTFLQGGIPVMYEGQVIGAIGVSGSLSAQQDEDMANAGAKAIAGR</sequence>
<dbReference type="EMBL" id="LVYD01000124">
    <property type="protein sequence ID" value="OQP57243.1"/>
    <property type="molecule type" value="Genomic_DNA"/>
</dbReference>
<gene>
    <name evidence="1" type="ORF">A3860_11850</name>
</gene>
<protein>
    <recommendedName>
        <fullName evidence="3">GlcG protein</fullName>
    </recommendedName>
</protein>
<reference evidence="1 2" key="1">
    <citation type="submission" date="2016-03" db="EMBL/GenBank/DDBJ databases">
        <title>Niastella vici sp. nov., isolated from farmland soil.</title>
        <authorList>
            <person name="Chen L."/>
            <person name="Wang D."/>
            <person name="Yang S."/>
            <person name="Wang G."/>
        </authorList>
    </citation>
    <scope>NUCLEOTIDE SEQUENCE [LARGE SCALE GENOMIC DNA]</scope>
    <source>
        <strain evidence="1 2">DJ57</strain>
    </source>
</reference>
<comment type="caution">
    <text evidence="1">The sequence shown here is derived from an EMBL/GenBank/DDBJ whole genome shotgun (WGS) entry which is preliminary data.</text>
</comment>
<dbReference type="PANTHER" id="PTHR34309">
    <property type="entry name" value="SLR1406 PROTEIN"/>
    <property type="match status" value="1"/>
</dbReference>
<dbReference type="STRING" id="1703345.A3860_11850"/>
<proteinExistence type="predicted"/>
<dbReference type="SUPFAM" id="SSF143744">
    <property type="entry name" value="GlcG-like"/>
    <property type="match status" value="1"/>
</dbReference>
<dbReference type="RefSeq" id="WP_081156209.1">
    <property type="nucleotide sequence ID" value="NZ_LVYD01000124.1"/>
</dbReference>
<dbReference type="Proteomes" id="UP000192796">
    <property type="component" value="Unassembled WGS sequence"/>
</dbReference>
<dbReference type="InterPro" id="IPR005624">
    <property type="entry name" value="PduO/GlcC-like"/>
</dbReference>
<dbReference type="PANTHER" id="PTHR34309:SF1">
    <property type="entry name" value="PROTEIN GLCG"/>
    <property type="match status" value="1"/>
</dbReference>
<dbReference type="Pfam" id="PF03928">
    <property type="entry name" value="HbpS-like"/>
    <property type="match status" value="1"/>
</dbReference>
<accession>A0A1V9FFU7</accession>
<organism evidence="1 2">
    <name type="scientific">Niastella vici</name>
    <dbReference type="NCBI Taxonomy" id="1703345"/>
    <lineage>
        <taxon>Bacteria</taxon>
        <taxon>Pseudomonadati</taxon>
        <taxon>Bacteroidota</taxon>
        <taxon>Chitinophagia</taxon>
        <taxon>Chitinophagales</taxon>
        <taxon>Chitinophagaceae</taxon>
        <taxon>Niastella</taxon>
    </lineage>
</organism>
<dbReference type="OrthoDB" id="9778896at2"/>
<name>A0A1V9FFU7_9BACT</name>
<dbReference type="Gene3D" id="3.30.450.150">
    <property type="entry name" value="Haem-degrading domain"/>
    <property type="match status" value="1"/>
</dbReference>
<dbReference type="AlphaFoldDB" id="A0A1V9FFU7"/>
<evidence type="ECO:0000313" key="2">
    <source>
        <dbReference type="Proteomes" id="UP000192796"/>
    </source>
</evidence>